<proteinExistence type="predicted"/>
<dbReference type="AlphaFoldDB" id="A0A2K4DUF4"/>
<reference evidence="4" key="3">
    <citation type="submission" date="2018-03" db="EMBL/GenBank/DDBJ databases">
        <authorList>
            <person name="Keele B.F."/>
        </authorList>
    </citation>
    <scope>NUCLEOTIDE SEQUENCE</scope>
    <source>
        <strain evidence="4">SNUC 4143</strain>
        <strain evidence="2">SNUC 761</strain>
    </source>
</reference>
<reference evidence="3" key="2">
    <citation type="submission" date="2018-03" db="EMBL/GenBank/DDBJ databases">
        <authorList>
            <person name="Naushad S."/>
        </authorList>
    </citation>
    <scope>NUCLEOTIDE SEQUENCE</scope>
    <source>
        <strain evidence="3">SNUC 1409</strain>
    </source>
</reference>
<evidence type="ECO:0000313" key="6">
    <source>
        <dbReference type="Proteomes" id="UP000242547"/>
    </source>
</evidence>
<evidence type="ECO:0000313" key="2">
    <source>
        <dbReference type="EMBL" id="PTE74659.1"/>
    </source>
</evidence>
<dbReference type="OrthoDB" id="9135364at2"/>
<accession>A0A2K4DUF4</accession>
<keyword evidence="5" id="KW-1185">Reference proteome</keyword>
<dbReference type="InterPro" id="IPR045515">
    <property type="entry name" value="DUF6440"/>
</dbReference>
<dbReference type="GeneID" id="48886925"/>
<dbReference type="Pfam" id="PF20037">
    <property type="entry name" value="DUF6440"/>
    <property type="match status" value="1"/>
</dbReference>
<feature type="domain" description="DUF6440" evidence="1">
    <location>
        <begin position="17"/>
        <end position="58"/>
    </location>
</feature>
<organism evidence="4 7">
    <name type="scientific">Staphylococcus devriesei</name>
    <dbReference type="NCBI Taxonomy" id="586733"/>
    <lineage>
        <taxon>Bacteria</taxon>
        <taxon>Bacillati</taxon>
        <taxon>Bacillota</taxon>
        <taxon>Bacilli</taxon>
        <taxon>Bacillales</taxon>
        <taxon>Staphylococcaceae</taxon>
        <taxon>Staphylococcus</taxon>
    </lineage>
</organism>
<dbReference type="Proteomes" id="UP000243350">
    <property type="component" value="Unassembled WGS sequence"/>
</dbReference>
<evidence type="ECO:0000259" key="1">
    <source>
        <dbReference type="Pfam" id="PF20037"/>
    </source>
</evidence>
<evidence type="ECO:0000313" key="3">
    <source>
        <dbReference type="EMBL" id="PTF13606.1"/>
    </source>
</evidence>
<dbReference type="EMBL" id="PYZH01000021">
    <property type="protein sequence ID" value="PTF15914.1"/>
    <property type="molecule type" value="Genomic_DNA"/>
</dbReference>
<dbReference type="Proteomes" id="UP000242088">
    <property type="component" value="Unassembled WGS sequence"/>
</dbReference>
<protein>
    <recommendedName>
        <fullName evidence="1">DUF6440 domain-containing protein</fullName>
    </recommendedName>
</protein>
<evidence type="ECO:0000313" key="4">
    <source>
        <dbReference type="EMBL" id="PTF15914.1"/>
    </source>
</evidence>
<sequence length="75" mass="8271">MFGNKEKEYNRFLVEKVGGNGSTRCYILTDKKTGIQYLSTWISTGGGITPLLDENGNITKVDVSNLDEEGSKIII</sequence>
<dbReference type="EMBL" id="PYZI01000009">
    <property type="protein sequence ID" value="PTF13606.1"/>
    <property type="molecule type" value="Genomic_DNA"/>
</dbReference>
<dbReference type="EMBL" id="PYZL01000002">
    <property type="protein sequence ID" value="PTE74659.1"/>
    <property type="molecule type" value="Genomic_DNA"/>
</dbReference>
<gene>
    <name evidence="2" type="ORF">BUY44_00775</name>
    <name evidence="3" type="ORF">BUY47_08170</name>
    <name evidence="4" type="ORF">BUY48_04950</name>
</gene>
<evidence type="ECO:0000313" key="7">
    <source>
        <dbReference type="Proteomes" id="UP000243350"/>
    </source>
</evidence>
<dbReference type="RefSeq" id="WP_103165528.1">
    <property type="nucleotide sequence ID" value="NZ_CP130489.1"/>
</dbReference>
<reference evidence="5 6" key="1">
    <citation type="journal article" date="2016" name="Front. Microbiol.">
        <title>Comprehensive Phylogenetic Analysis of Bovine Non-aureus Staphylococci Species Based on Whole-Genome Sequencing.</title>
        <authorList>
            <person name="Naushad S."/>
            <person name="Barkema H.W."/>
            <person name="Luby C."/>
            <person name="Condas L.A."/>
            <person name="Nobrega D.B."/>
            <person name="Carson D.A."/>
            <person name="De Buck J."/>
        </authorList>
    </citation>
    <scope>NUCLEOTIDE SEQUENCE [LARGE SCALE GENOMIC DNA]</scope>
    <source>
        <strain evidence="3 5">SNUC 1409</strain>
        <strain evidence="4 7">SNUC 4143</strain>
        <strain evidence="2 6">SNUC 761</strain>
    </source>
</reference>
<dbReference type="Proteomes" id="UP000242547">
    <property type="component" value="Unassembled WGS sequence"/>
</dbReference>
<evidence type="ECO:0000313" key="5">
    <source>
        <dbReference type="Proteomes" id="UP000242088"/>
    </source>
</evidence>
<name>A0A2K4DUF4_9STAP</name>
<comment type="caution">
    <text evidence="4">The sequence shown here is derived from an EMBL/GenBank/DDBJ whole genome shotgun (WGS) entry which is preliminary data.</text>
</comment>